<protein>
    <recommendedName>
        <fullName evidence="4">GTP-binding protein</fullName>
    </recommendedName>
</protein>
<keyword evidence="1" id="KW-0732">Signal</keyword>
<sequence length="278" mass="29688">MKFTLLAAALFVVTPWSALGMAAPNLKPVAETANLRVPESALVWQHGAETRLLVSEIDGAGTAMDGVGGVALLGSDGAMIKQDWLRGLNAPKGMAIRGNSLFVADLTELVEVDLTTAAIIQRYPAKDSVFLNDVTVDAAGLVYVSDTRTNRIYRLQHGKLALWQQDISSANGLKATAQGLVVGSGQQLLLLQQDGKRTLLAEGFAANIDGVEPLQEGGFLISCWVGFVYHLSADGVLTLLLDSKQQFNTADIGYDAATSLLYVPTFNANSLKIYRLSH</sequence>
<evidence type="ECO:0008006" key="4">
    <source>
        <dbReference type="Google" id="ProtNLM"/>
    </source>
</evidence>
<dbReference type="InterPro" id="IPR011042">
    <property type="entry name" value="6-blade_b-propeller_TolB-like"/>
</dbReference>
<feature type="chain" id="PRO_5047146226" description="GTP-binding protein" evidence="1">
    <location>
        <begin position="23"/>
        <end position="278"/>
    </location>
</feature>
<gene>
    <name evidence="2" type="ORF">ACFO3I_02950</name>
</gene>
<reference evidence="3" key="1">
    <citation type="journal article" date="2019" name="Int. J. Syst. Evol. Microbiol.">
        <title>The Global Catalogue of Microorganisms (GCM) 10K type strain sequencing project: providing services to taxonomists for standard genome sequencing and annotation.</title>
        <authorList>
            <consortium name="The Broad Institute Genomics Platform"/>
            <consortium name="The Broad Institute Genome Sequencing Center for Infectious Disease"/>
            <person name="Wu L."/>
            <person name="Ma J."/>
        </authorList>
    </citation>
    <scope>NUCLEOTIDE SEQUENCE [LARGE SCALE GENOMIC DNA]</scope>
    <source>
        <strain evidence="3">DT28</strain>
    </source>
</reference>
<keyword evidence="3" id="KW-1185">Reference proteome</keyword>
<name>A0ABV9JIQ1_9GAMM</name>
<dbReference type="RefSeq" id="WP_377331615.1">
    <property type="nucleotide sequence ID" value="NZ_JBHSGB010000002.1"/>
</dbReference>
<comment type="caution">
    <text evidence="2">The sequence shown here is derived from an EMBL/GenBank/DDBJ whole genome shotgun (WGS) entry which is preliminary data.</text>
</comment>
<feature type="signal peptide" evidence="1">
    <location>
        <begin position="1"/>
        <end position="22"/>
    </location>
</feature>
<proteinExistence type="predicted"/>
<dbReference type="SUPFAM" id="SSF63829">
    <property type="entry name" value="Calcium-dependent phosphotriesterase"/>
    <property type="match status" value="1"/>
</dbReference>
<evidence type="ECO:0000313" key="2">
    <source>
        <dbReference type="EMBL" id="MFC4653979.1"/>
    </source>
</evidence>
<evidence type="ECO:0000256" key="1">
    <source>
        <dbReference type="SAM" id="SignalP"/>
    </source>
</evidence>
<evidence type="ECO:0000313" key="3">
    <source>
        <dbReference type="Proteomes" id="UP001595962"/>
    </source>
</evidence>
<organism evidence="2 3">
    <name type="scientific">Rheinheimera marina</name>
    <dbReference type="NCBI Taxonomy" id="1774958"/>
    <lineage>
        <taxon>Bacteria</taxon>
        <taxon>Pseudomonadati</taxon>
        <taxon>Pseudomonadota</taxon>
        <taxon>Gammaproteobacteria</taxon>
        <taxon>Chromatiales</taxon>
        <taxon>Chromatiaceae</taxon>
        <taxon>Rheinheimera</taxon>
    </lineage>
</organism>
<dbReference type="Gene3D" id="2.120.10.30">
    <property type="entry name" value="TolB, C-terminal domain"/>
    <property type="match status" value="1"/>
</dbReference>
<dbReference type="EMBL" id="JBHSGB010000002">
    <property type="protein sequence ID" value="MFC4653979.1"/>
    <property type="molecule type" value="Genomic_DNA"/>
</dbReference>
<accession>A0ABV9JIQ1</accession>
<dbReference type="Proteomes" id="UP001595962">
    <property type="component" value="Unassembled WGS sequence"/>
</dbReference>